<dbReference type="AlphaFoldDB" id="A0AAV3NNZ3"/>
<reference evidence="2 3" key="1">
    <citation type="submission" date="2024-01" db="EMBL/GenBank/DDBJ databases">
        <title>The complete chloroplast genome sequence of Lithospermum erythrorhizon: insights into the phylogenetic relationship among Boraginaceae species and the maternal lineages of purple gromwells.</title>
        <authorList>
            <person name="Okada T."/>
            <person name="Watanabe K."/>
        </authorList>
    </citation>
    <scope>NUCLEOTIDE SEQUENCE [LARGE SCALE GENOMIC DNA]</scope>
</reference>
<dbReference type="Proteomes" id="UP001454036">
    <property type="component" value="Unassembled WGS sequence"/>
</dbReference>
<dbReference type="EMBL" id="BAABME010000247">
    <property type="protein sequence ID" value="GAA0141084.1"/>
    <property type="molecule type" value="Genomic_DNA"/>
</dbReference>
<feature type="region of interest" description="Disordered" evidence="1">
    <location>
        <begin position="163"/>
        <end position="184"/>
    </location>
</feature>
<protein>
    <submittedName>
        <fullName evidence="2">Uncharacterized protein</fullName>
    </submittedName>
</protein>
<name>A0AAV3NNZ3_LITER</name>
<evidence type="ECO:0000313" key="3">
    <source>
        <dbReference type="Proteomes" id="UP001454036"/>
    </source>
</evidence>
<gene>
    <name evidence="2" type="ORF">LIER_02309</name>
</gene>
<organism evidence="2 3">
    <name type="scientific">Lithospermum erythrorhizon</name>
    <name type="common">Purple gromwell</name>
    <name type="synonym">Lithospermum officinale var. erythrorhizon</name>
    <dbReference type="NCBI Taxonomy" id="34254"/>
    <lineage>
        <taxon>Eukaryota</taxon>
        <taxon>Viridiplantae</taxon>
        <taxon>Streptophyta</taxon>
        <taxon>Embryophyta</taxon>
        <taxon>Tracheophyta</taxon>
        <taxon>Spermatophyta</taxon>
        <taxon>Magnoliopsida</taxon>
        <taxon>eudicotyledons</taxon>
        <taxon>Gunneridae</taxon>
        <taxon>Pentapetalae</taxon>
        <taxon>asterids</taxon>
        <taxon>lamiids</taxon>
        <taxon>Boraginales</taxon>
        <taxon>Boraginaceae</taxon>
        <taxon>Boraginoideae</taxon>
        <taxon>Lithospermeae</taxon>
        <taxon>Lithospermum</taxon>
    </lineage>
</organism>
<proteinExistence type="predicted"/>
<comment type="caution">
    <text evidence="2">The sequence shown here is derived from an EMBL/GenBank/DDBJ whole genome shotgun (WGS) entry which is preliminary data.</text>
</comment>
<accession>A0AAV3NNZ3</accession>
<sequence length="184" mass="21599">MMRSRKPVRRRGSCNYRSRIWKRRMPNSKSHKEATSQAMVEIKKHDALQARFTRLEGQHFDISQKIDCLQLVHNQTIKKVGELEHRVKSAEEALPQRVQKAIFYYQRSVEFRLETGKEAVYYLCRFTKTYKDVNPSIVVNYEEFIQEYLQEWFAPLDLSAPLTPISEEEEEEGDPSATADAPIS</sequence>
<evidence type="ECO:0000256" key="1">
    <source>
        <dbReference type="SAM" id="MobiDB-lite"/>
    </source>
</evidence>
<evidence type="ECO:0000313" key="2">
    <source>
        <dbReference type="EMBL" id="GAA0141084.1"/>
    </source>
</evidence>
<keyword evidence="3" id="KW-1185">Reference proteome</keyword>